<dbReference type="EMBL" id="JACCCV010000001">
    <property type="protein sequence ID" value="NYF49823.1"/>
    <property type="molecule type" value="Genomic_DNA"/>
</dbReference>
<accession>A0A7Y9NJ94</accession>
<protein>
    <submittedName>
        <fullName evidence="1">Uncharacterized protein</fullName>
    </submittedName>
</protein>
<proteinExistence type="predicted"/>
<reference evidence="1 2" key="1">
    <citation type="submission" date="2020-07" db="EMBL/GenBank/DDBJ databases">
        <title>Genomic Encyclopedia of Type Strains, Phase IV (KMG-V): Genome sequencing to study the core and pangenomes of soil and plant-associated prokaryotes.</title>
        <authorList>
            <person name="Whitman W."/>
        </authorList>
    </citation>
    <scope>NUCLEOTIDE SEQUENCE [LARGE SCALE GENOMIC DNA]</scope>
    <source>
        <strain evidence="1 2">M8UP30</strain>
    </source>
</reference>
<name>A0A7Y9NJ94_9BACT</name>
<dbReference type="Proteomes" id="UP000534186">
    <property type="component" value="Unassembled WGS sequence"/>
</dbReference>
<dbReference type="AlphaFoldDB" id="A0A7Y9NJ94"/>
<gene>
    <name evidence="1" type="ORF">HDF12_000188</name>
</gene>
<evidence type="ECO:0000313" key="1">
    <source>
        <dbReference type="EMBL" id="NYF49823.1"/>
    </source>
</evidence>
<organism evidence="1 2">
    <name type="scientific">Tunturiibacter lichenicola</name>
    <dbReference type="NCBI Taxonomy" id="2051959"/>
    <lineage>
        <taxon>Bacteria</taxon>
        <taxon>Pseudomonadati</taxon>
        <taxon>Acidobacteriota</taxon>
        <taxon>Terriglobia</taxon>
        <taxon>Terriglobales</taxon>
        <taxon>Acidobacteriaceae</taxon>
        <taxon>Tunturiibacter</taxon>
    </lineage>
</organism>
<sequence length="74" mass="8056">MQQAPVDLLNEKLASVASDIEAIEKMIASEPSQTSSWRSAPYRSYSGAWPPISESPSPSSSSIKVNFWGQTVLQ</sequence>
<evidence type="ECO:0000313" key="2">
    <source>
        <dbReference type="Proteomes" id="UP000534186"/>
    </source>
</evidence>
<comment type="caution">
    <text evidence="1">The sequence shown here is derived from an EMBL/GenBank/DDBJ whole genome shotgun (WGS) entry which is preliminary data.</text>
</comment>